<dbReference type="InterPro" id="IPR046371">
    <property type="entry name" value="Bcl-2_BH1-3"/>
</dbReference>
<evidence type="ECO:0000256" key="3">
    <source>
        <dbReference type="SAM" id="Phobius"/>
    </source>
</evidence>
<keyword evidence="3" id="KW-0472">Membrane</keyword>
<organism evidence="5 6">
    <name type="scientific">Anabarilius grahami</name>
    <name type="common">Kanglang fish</name>
    <name type="synonym">Barilius grahami</name>
    <dbReference type="NCBI Taxonomy" id="495550"/>
    <lineage>
        <taxon>Eukaryota</taxon>
        <taxon>Metazoa</taxon>
        <taxon>Chordata</taxon>
        <taxon>Craniata</taxon>
        <taxon>Vertebrata</taxon>
        <taxon>Euteleostomi</taxon>
        <taxon>Actinopterygii</taxon>
        <taxon>Neopterygii</taxon>
        <taxon>Teleostei</taxon>
        <taxon>Ostariophysi</taxon>
        <taxon>Cypriniformes</taxon>
        <taxon>Xenocyprididae</taxon>
        <taxon>Xenocypridinae</taxon>
        <taxon>Xenocypridinae incertae sedis</taxon>
        <taxon>Anabarilius</taxon>
    </lineage>
</organism>
<feature type="domain" description="Bcl-2 Bcl-2 homology region 1-3" evidence="4">
    <location>
        <begin position="218"/>
        <end position="308"/>
    </location>
</feature>
<evidence type="ECO:0000256" key="2">
    <source>
        <dbReference type="ARBA" id="ARBA00022703"/>
    </source>
</evidence>
<dbReference type="GO" id="GO:0042981">
    <property type="term" value="P:regulation of apoptotic process"/>
    <property type="evidence" value="ECO:0007669"/>
    <property type="project" value="InterPro"/>
</dbReference>
<dbReference type="PRINTS" id="PR01862">
    <property type="entry name" value="BCL2FAMILY"/>
</dbReference>
<dbReference type="PANTHER" id="PTHR11256">
    <property type="entry name" value="BCL-2 RELATED"/>
    <property type="match status" value="1"/>
</dbReference>
<dbReference type="GO" id="GO:0008053">
    <property type="term" value="P:mitochondrial fusion"/>
    <property type="evidence" value="ECO:0007669"/>
    <property type="project" value="TreeGrafter"/>
</dbReference>
<keyword evidence="3" id="KW-0812">Transmembrane</keyword>
<keyword evidence="6" id="KW-1185">Reference proteome</keyword>
<name>A0A3N0XDG2_ANAGA</name>
<dbReference type="OrthoDB" id="8856583at2759"/>
<sequence length="357" mass="40083">MFVTNVSLRSTDDQIGEALLIRVVRHEVMSVAAEGNAAPPALPEDQPISNSQDQMLVQQLAETIKVIGDKLDQDQEFNDMIDGLVKVADKRSFWKLVEKVFTDGQINWGRIIVLFYSVGKLSAKMVLAHLPRIVSDILTLCLDYFRRNLLEWIRKVGGWKMGHNITFITDLFVPRNTDAQSVQDQVQRAGTCGAPSLPEHQPMSLEKEQLLDQMAELIRDIGDSLDREPKFNDMVDGFARVANRQSFQRLVDKVFVDDITWGKIITLICVVGKSIAKILAHYVSGIVSWTLDYFKDNLQNWICNRGGWINSISSLAHYSLERDFGSSSSLISLSSGVLFISGVLLGGLIVWRLNRCA</sequence>
<dbReference type="PROSITE" id="PS50062">
    <property type="entry name" value="BCL2_FAMILY"/>
    <property type="match status" value="2"/>
</dbReference>
<dbReference type="CDD" id="cd06845">
    <property type="entry name" value="Bcl-2_like"/>
    <property type="match status" value="1"/>
</dbReference>
<dbReference type="SMART" id="SM00337">
    <property type="entry name" value="BCL"/>
    <property type="match status" value="2"/>
</dbReference>
<dbReference type="EMBL" id="RJVU01080352">
    <property type="protein sequence ID" value="ROI15135.1"/>
    <property type="molecule type" value="Genomic_DNA"/>
</dbReference>
<dbReference type="GO" id="GO:0097192">
    <property type="term" value="P:extrinsic apoptotic signaling pathway in absence of ligand"/>
    <property type="evidence" value="ECO:0007669"/>
    <property type="project" value="TreeGrafter"/>
</dbReference>
<dbReference type="SUPFAM" id="SSF56854">
    <property type="entry name" value="Bcl-2 inhibitors of programmed cell death"/>
    <property type="match status" value="2"/>
</dbReference>
<keyword evidence="2" id="KW-0053">Apoptosis</keyword>
<evidence type="ECO:0000313" key="6">
    <source>
        <dbReference type="Proteomes" id="UP000281406"/>
    </source>
</evidence>
<dbReference type="InterPro" id="IPR036834">
    <property type="entry name" value="Bcl-2-like_sf"/>
</dbReference>
<dbReference type="InterPro" id="IPR002475">
    <property type="entry name" value="Bcl2-like"/>
</dbReference>
<dbReference type="Gene3D" id="1.10.437.10">
    <property type="entry name" value="Blc2-like"/>
    <property type="match status" value="2"/>
</dbReference>
<comment type="similarity">
    <text evidence="1">Belongs to the Bcl-2 family.</text>
</comment>
<dbReference type="GO" id="GO:0001836">
    <property type="term" value="P:release of cytochrome c from mitochondria"/>
    <property type="evidence" value="ECO:0007669"/>
    <property type="project" value="TreeGrafter"/>
</dbReference>
<gene>
    <name evidence="5" type="ORF">DPX16_16981</name>
</gene>
<accession>A0A3N0XDG2</accession>
<dbReference type="GO" id="GO:0015267">
    <property type="term" value="F:channel activity"/>
    <property type="evidence" value="ECO:0007669"/>
    <property type="project" value="TreeGrafter"/>
</dbReference>
<dbReference type="InterPro" id="IPR026298">
    <property type="entry name" value="Bcl-2_fam"/>
</dbReference>
<dbReference type="AlphaFoldDB" id="A0A3N0XDG2"/>
<evidence type="ECO:0000313" key="5">
    <source>
        <dbReference type="EMBL" id="ROI15135.1"/>
    </source>
</evidence>
<evidence type="ECO:0000256" key="1">
    <source>
        <dbReference type="ARBA" id="ARBA00009458"/>
    </source>
</evidence>
<feature type="transmembrane region" description="Helical" evidence="3">
    <location>
        <begin position="330"/>
        <end position="351"/>
    </location>
</feature>
<dbReference type="GO" id="GO:0008630">
    <property type="term" value="P:intrinsic apoptotic signaling pathway in response to DNA damage"/>
    <property type="evidence" value="ECO:0007669"/>
    <property type="project" value="TreeGrafter"/>
</dbReference>
<comment type="caution">
    <text evidence="5">The sequence shown here is derived from an EMBL/GenBank/DDBJ whole genome shotgun (WGS) entry which is preliminary data.</text>
</comment>
<proteinExistence type="inferred from homology"/>
<evidence type="ECO:0000259" key="4">
    <source>
        <dbReference type="SMART" id="SM00337"/>
    </source>
</evidence>
<keyword evidence="3" id="KW-1133">Transmembrane helix</keyword>
<dbReference type="GO" id="GO:0005741">
    <property type="term" value="C:mitochondrial outer membrane"/>
    <property type="evidence" value="ECO:0007669"/>
    <property type="project" value="TreeGrafter"/>
</dbReference>
<dbReference type="GO" id="GO:0051400">
    <property type="term" value="F:BH domain binding"/>
    <property type="evidence" value="ECO:0007669"/>
    <property type="project" value="TreeGrafter"/>
</dbReference>
<dbReference type="PANTHER" id="PTHR11256:SF42">
    <property type="entry name" value="APOPTOSIS REGULATOR BAX"/>
    <property type="match status" value="1"/>
</dbReference>
<dbReference type="Pfam" id="PF00452">
    <property type="entry name" value="Bcl-2"/>
    <property type="match status" value="2"/>
</dbReference>
<feature type="domain" description="Bcl-2 Bcl-2 homology region 1-3" evidence="4">
    <location>
        <begin position="64"/>
        <end position="159"/>
    </location>
</feature>
<reference evidence="5 6" key="1">
    <citation type="submission" date="2018-10" db="EMBL/GenBank/DDBJ databases">
        <title>Genome assembly for a Yunnan-Guizhou Plateau 3E fish, Anabarilius grahami (Regan), and its evolutionary and genetic applications.</title>
        <authorList>
            <person name="Jiang W."/>
        </authorList>
    </citation>
    <scope>NUCLEOTIDE SEQUENCE [LARGE SCALE GENOMIC DNA]</scope>
    <source>
        <strain evidence="5">AG-KIZ</strain>
        <tissue evidence="5">Muscle</tissue>
    </source>
</reference>
<protein>
    <submittedName>
        <fullName evidence="5">Apoptosis regulator BAX</fullName>
    </submittedName>
</protein>
<dbReference type="Proteomes" id="UP000281406">
    <property type="component" value="Unassembled WGS sequence"/>
</dbReference>